<protein>
    <submittedName>
        <fullName evidence="4">DUF6468 domain-containing protein</fullName>
    </submittedName>
</protein>
<evidence type="ECO:0000256" key="1">
    <source>
        <dbReference type="SAM" id="MobiDB-lite"/>
    </source>
</evidence>
<evidence type="ECO:0000313" key="5">
    <source>
        <dbReference type="Proteomes" id="UP001449795"/>
    </source>
</evidence>
<dbReference type="EMBL" id="CP152276">
    <property type="protein sequence ID" value="XAE41820.1"/>
    <property type="molecule type" value="Genomic_DNA"/>
</dbReference>
<keyword evidence="5" id="KW-1185">Reference proteome</keyword>
<keyword evidence="2" id="KW-1133">Transmembrane helix</keyword>
<sequence>MLTQIQVIIEIVLSFFLLLGIIYSFYLSRILSNLKRDRASLLGLVEKLASSVKSAEDGVEKLRIAGEVSGRPLSRMIEQAKMMGTELDTMVDKADATADRLEALATRIPSREKQLEALIEKAEEIRLDLLKKAEGAGNGLGAPQGTADPQDGSTMADHPADGNPAGPAAGDADAPAADDILPKEAKIQASAPARRKRRQLEALEKTFLARSIG</sequence>
<evidence type="ECO:0000259" key="3">
    <source>
        <dbReference type="Pfam" id="PF20072"/>
    </source>
</evidence>
<keyword evidence="2" id="KW-0812">Transmembrane</keyword>
<dbReference type="RefSeq" id="WP_342627663.1">
    <property type="nucleotide sequence ID" value="NZ_CP152276.1"/>
</dbReference>
<feature type="region of interest" description="Disordered" evidence="1">
    <location>
        <begin position="136"/>
        <end position="197"/>
    </location>
</feature>
<feature type="transmembrane region" description="Helical" evidence="2">
    <location>
        <begin position="6"/>
        <end position="26"/>
    </location>
</feature>
<keyword evidence="2" id="KW-0472">Membrane</keyword>
<reference evidence="4 5" key="1">
    <citation type="submission" date="2024-04" db="EMBL/GenBank/DDBJ databases">
        <title>Complete genome sequence of Nguyenibacter vanlangesis HBCM-1154, a strain capable of nitrogen fixation, IAA production, and phosphorus solubilization isolated from sugarcane soil.</title>
        <authorList>
            <person name="MY HANH P."/>
        </authorList>
    </citation>
    <scope>NUCLEOTIDE SEQUENCE [LARGE SCALE GENOMIC DNA]</scope>
    <source>
        <strain evidence="4 5">HBCM 1154</strain>
    </source>
</reference>
<dbReference type="Pfam" id="PF20072">
    <property type="entry name" value="DUF6468"/>
    <property type="match status" value="1"/>
</dbReference>
<proteinExistence type="predicted"/>
<organism evidence="4 5">
    <name type="scientific">Nguyenibacter vanlangensis</name>
    <dbReference type="NCBI Taxonomy" id="1216886"/>
    <lineage>
        <taxon>Bacteria</taxon>
        <taxon>Pseudomonadati</taxon>
        <taxon>Pseudomonadota</taxon>
        <taxon>Alphaproteobacteria</taxon>
        <taxon>Acetobacterales</taxon>
        <taxon>Acetobacteraceae</taxon>
        <taxon>Nguyenibacter</taxon>
    </lineage>
</organism>
<evidence type="ECO:0000256" key="2">
    <source>
        <dbReference type="SAM" id="Phobius"/>
    </source>
</evidence>
<evidence type="ECO:0000313" key="4">
    <source>
        <dbReference type="EMBL" id="XAE41820.1"/>
    </source>
</evidence>
<name>A0ABZ3D2C2_9PROT</name>
<accession>A0ABZ3D2C2</accession>
<dbReference type="Proteomes" id="UP001449795">
    <property type="component" value="Chromosome"/>
</dbReference>
<gene>
    <name evidence="4" type="ORF">AAC691_16280</name>
</gene>
<feature type="domain" description="DUF6468" evidence="3">
    <location>
        <begin position="34"/>
        <end position="106"/>
    </location>
</feature>
<dbReference type="InterPro" id="IPR045531">
    <property type="entry name" value="DUF6468"/>
</dbReference>
<feature type="compositionally biased region" description="Low complexity" evidence="1">
    <location>
        <begin position="161"/>
        <end position="179"/>
    </location>
</feature>